<sequence>MEESAKAARQVGMDRRAGERLPLRARNPLVEAATPLLNAIPQLRHAPLHADPAALRHQLIEQVRRFEVNGQKAGLGHEVLIGARYCLCTVLDEAISLTPWGQACVWSRNGLLVTFHNETWGGEKFFQLLARLSQNPRENLPLLELLNLCLLFGFEGRYRVLDGGRSHLETLRQRLQQVIRTSRGAYSGALSAHALDTPVGSRTWRPMLPLWACAALFGLCACLTYINLNWRLGDATEPVLSAIYQVQLPRVELEMPAARPLEPRISLKRFFHKEIAEGLVTVRDDEHQSVVIMRGDGLFASGASSMQPAYLPLVRRVAQVLGELEGKVLVLGYTDSDPIRSARFASNWELSQARAESVGRLLLDSAALAGRIQAEGRGEREPLAPNDSRANKALNRRVEIALQVPPRRPAHPWRGPLTEAH</sequence>
<evidence type="ECO:0000313" key="6">
    <source>
        <dbReference type="Proteomes" id="UP000199693"/>
    </source>
</evidence>
<evidence type="ECO:0000313" key="3">
    <source>
        <dbReference type="EMBL" id="SDK16034.1"/>
    </source>
</evidence>
<evidence type="ECO:0000313" key="4">
    <source>
        <dbReference type="EMBL" id="SNS90431.1"/>
    </source>
</evidence>
<dbReference type="RefSeq" id="WP_208604356.1">
    <property type="nucleotide sequence ID" value="NZ_FNEC01000030.1"/>
</dbReference>
<organism evidence="3 6">
    <name type="scientific">Pseudomonas delhiensis</name>
    <dbReference type="NCBI Taxonomy" id="366289"/>
    <lineage>
        <taxon>Bacteria</taxon>
        <taxon>Pseudomonadati</taxon>
        <taxon>Pseudomonadota</taxon>
        <taxon>Gammaproteobacteria</taxon>
        <taxon>Pseudomonadales</taxon>
        <taxon>Pseudomonadaceae</taxon>
        <taxon>Pseudomonas</taxon>
    </lineage>
</organism>
<dbReference type="Proteomes" id="UP000198309">
    <property type="component" value="Unassembled WGS sequence"/>
</dbReference>
<accession>A0A239IA68</accession>
<evidence type="ECO:0000256" key="1">
    <source>
        <dbReference type="PROSITE-ProRule" id="PRU00473"/>
    </source>
</evidence>
<dbReference type="Proteomes" id="UP000199693">
    <property type="component" value="Unassembled WGS sequence"/>
</dbReference>
<dbReference type="EMBL" id="FNEC01000030">
    <property type="protein sequence ID" value="SDK16034.1"/>
    <property type="molecule type" value="Genomic_DNA"/>
</dbReference>
<dbReference type="NCBIfam" id="NF005444">
    <property type="entry name" value="PRK07033.1"/>
    <property type="match status" value="1"/>
</dbReference>
<dbReference type="PROSITE" id="PS51123">
    <property type="entry name" value="OMPA_2"/>
    <property type="match status" value="1"/>
</dbReference>
<keyword evidence="1" id="KW-0472">Membrane</keyword>
<dbReference type="PANTHER" id="PTHR38033:SF1">
    <property type="entry name" value="DOTU FAMILY TYPE IV_VI SECRETION SYSTEM PROTEIN"/>
    <property type="match status" value="1"/>
</dbReference>
<dbReference type="Gene3D" id="1.25.40.590">
    <property type="entry name" value="Type IV / VI secretion system, DotU"/>
    <property type="match status" value="1"/>
</dbReference>
<dbReference type="Pfam" id="PF00691">
    <property type="entry name" value="OmpA"/>
    <property type="match status" value="1"/>
</dbReference>
<proteinExistence type="predicted"/>
<dbReference type="InterPro" id="IPR038522">
    <property type="entry name" value="T4/T6SS_DotU_sf"/>
</dbReference>
<dbReference type="InterPro" id="IPR036737">
    <property type="entry name" value="OmpA-like_sf"/>
</dbReference>
<dbReference type="NCBIfam" id="NF038228">
    <property type="entry name" value="IcmH_DotU_IVB"/>
    <property type="match status" value="1"/>
</dbReference>
<reference evidence="3 6" key="1">
    <citation type="submission" date="2016-10" db="EMBL/GenBank/DDBJ databases">
        <authorList>
            <person name="de Groot N.N."/>
        </authorList>
    </citation>
    <scope>NUCLEOTIDE SEQUENCE [LARGE SCALE GENOMIC DNA]</scope>
    <source>
        <strain evidence="3 6">CCM 7361</strain>
    </source>
</reference>
<dbReference type="GO" id="GO:0016020">
    <property type="term" value="C:membrane"/>
    <property type="evidence" value="ECO:0007669"/>
    <property type="project" value="UniProtKB-UniRule"/>
</dbReference>
<evidence type="ECO:0000259" key="2">
    <source>
        <dbReference type="PROSITE" id="PS51123"/>
    </source>
</evidence>
<dbReference type="NCBIfam" id="TIGR03349">
    <property type="entry name" value="IV_VI_DotU"/>
    <property type="match status" value="1"/>
</dbReference>
<dbReference type="Pfam" id="PF09850">
    <property type="entry name" value="DotU"/>
    <property type="match status" value="1"/>
</dbReference>
<dbReference type="SUPFAM" id="SSF103088">
    <property type="entry name" value="OmpA-like"/>
    <property type="match status" value="1"/>
</dbReference>
<dbReference type="EMBL" id="FZPC01000009">
    <property type="protein sequence ID" value="SNS90431.1"/>
    <property type="molecule type" value="Genomic_DNA"/>
</dbReference>
<dbReference type="InterPro" id="IPR017732">
    <property type="entry name" value="T4/T6SS_DotU"/>
</dbReference>
<name>A0A239IA68_9PSED</name>
<evidence type="ECO:0000313" key="5">
    <source>
        <dbReference type="Proteomes" id="UP000198309"/>
    </source>
</evidence>
<feature type="domain" description="OmpA-like" evidence="2">
    <location>
        <begin position="286"/>
        <end position="406"/>
    </location>
</feature>
<reference evidence="4 5" key="2">
    <citation type="submission" date="2017-06" db="EMBL/GenBank/DDBJ databases">
        <authorList>
            <person name="Varghese N."/>
            <person name="Submissions S."/>
        </authorList>
    </citation>
    <scope>NUCLEOTIDE SEQUENCE [LARGE SCALE GENOMIC DNA]</scope>
    <source>
        <strain evidence="4 5">RLD-1</strain>
    </source>
</reference>
<dbReference type="CDD" id="cd07185">
    <property type="entry name" value="OmpA_C-like"/>
    <property type="match status" value="1"/>
</dbReference>
<dbReference type="InterPro" id="IPR006665">
    <property type="entry name" value="OmpA-like"/>
</dbReference>
<gene>
    <name evidence="3" type="ORF">SAMN05216189_103044</name>
    <name evidence="4" type="ORF">SAMN06295949_109136</name>
</gene>
<dbReference type="Gene3D" id="3.30.1330.60">
    <property type="entry name" value="OmpA-like domain"/>
    <property type="match status" value="1"/>
</dbReference>
<dbReference type="NCBIfam" id="TIGR03350">
    <property type="entry name" value="type_VI_ompA"/>
    <property type="match status" value="1"/>
</dbReference>
<dbReference type="AlphaFoldDB" id="A0A239IA68"/>
<keyword evidence="5" id="KW-1185">Reference proteome</keyword>
<protein>
    <submittedName>
        <fullName evidence="3">Type VI secretion system protein ImpK</fullName>
    </submittedName>
</protein>
<dbReference type="PANTHER" id="PTHR38033">
    <property type="entry name" value="MEMBRANE PROTEIN-RELATED"/>
    <property type="match status" value="1"/>
</dbReference>
<dbReference type="InterPro" id="IPR017733">
    <property type="entry name" value="OmpA-like_dom_proteobacteria"/>
</dbReference>